<name>A0A6G1ASP0_CROCR</name>
<dbReference type="Gene3D" id="1.20.1070.10">
    <property type="entry name" value="Rhodopsin 7-helix transmembrane proteins"/>
    <property type="match status" value="2"/>
</dbReference>
<dbReference type="EMBL" id="VOAJ01004053">
    <property type="protein sequence ID" value="KAF0878273.1"/>
    <property type="molecule type" value="Genomic_DNA"/>
</dbReference>
<feature type="transmembrane region" description="Helical" evidence="13">
    <location>
        <begin position="362"/>
        <end position="391"/>
    </location>
</feature>
<feature type="transmembrane region" description="Helical" evidence="13">
    <location>
        <begin position="27"/>
        <end position="48"/>
    </location>
</feature>
<dbReference type="GO" id="GO:0005886">
    <property type="term" value="C:plasma membrane"/>
    <property type="evidence" value="ECO:0007669"/>
    <property type="project" value="UniProtKB-SubCell"/>
</dbReference>
<evidence type="ECO:0000256" key="7">
    <source>
        <dbReference type="ARBA" id="ARBA00022989"/>
    </source>
</evidence>
<evidence type="ECO:0000256" key="6">
    <source>
        <dbReference type="ARBA" id="ARBA00022725"/>
    </source>
</evidence>
<dbReference type="AlphaFoldDB" id="A0A6G1ASP0"/>
<keyword evidence="8 12" id="KW-0297">G-protein coupled receptor</keyword>
<keyword evidence="7 13" id="KW-1133">Transmembrane helix</keyword>
<evidence type="ECO:0000256" key="5">
    <source>
        <dbReference type="ARBA" id="ARBA00022692"/>
    </source>
</evidence>
<keyword evidence="16" id="KW-1185">Reference proteome</keyword>
<comment type="subcellular location">
    <subcellularLocation>
        <location evidence="2">Cell membrane</location>
        <topology evidence="2">Multi-pass membrane protein</topology>
    </subcellularLocation>
</comment>
<dbReference type="InterPro" id="IPR017452">
    <property type="entry name" value="GPCR_Rhodpsn_7TM"/>
</dbReference>
<evidence type="ECO:0000256" key="4">
    <source>
        <dbReference type="ARBA" id="ARBA00022606"/>
    </source>
</evidence>
<dbReference type="GO" id="GO:0004930">
    <property type="term" value="F:G protein-coupled receptor activity"/>
    <property type="evidence" value="ECO:0007669"/>
    <property type="project" value="UniProtKB-KW"/>
</dbReference>
<feature type="transmembrane region" description="Helical" evidence="13">
    <location>
        <begin position="225"/>
        <end position="244"/>
    </location>
</feature>
<reference evidence="15 16" key="1">
    <citation type="submission" date="2019-11" db="EMBL/GenBank/DDBJ databases">
        <authorList>
            <person name="Yang C."/>
            <person name="Li F."/>
        </authorList>
    </citation>
    <scope>NUCLEOTIDE SEQUENCE [LARGE SCALE GENOMIC DNA]</scope>
    <source>
        <strain evidence="15">KB4526</strain>
        <tissue evidence="15">Muscle</tissue>
    </source>
</reference>
<feature type="transmembrane region" description="Helical" evidence="13">
    <location>
        <begin position="60"/>
        <end position="79"/>
    </location>
</feature>
<dbReference type="PRINTS" id="PR00237">
    <property type="entry name" value="GPCRRHODOPSN"/>
</dbReference>
<dbReference type="FunFam" id="1.20.1070.10:FF:000004">
    <property type="entry name" value="Olfactory receptor"/>
    <property type="match status" value="1"/>
</dbReference>
<evidence type="ECO:0000256" key="8">
    <source>
        <dbReference type="ARBA" id="ARBA00023040"/>
    </source>
</evidence>
<evidence type="ECO:0000256" key="9">
    <source>
        <dbReference type="ARBA" id="ARBA00023136"/>
    </source>
</evidence>
<proteinExistence type="inferred from homology"/>
<feature type="transmembrane region" description="Helical" evidence="13">
    <location>
        <begin position="305"/>
        <end position="323"/>
    </location>
</feature>
<keyword evidence="10 12" id="KW-0675">Receptor</keyword>
<evidence type="ECO:0000256" key="1">
    <source>
        <dbReference type="ARBA" id="ARBA00003929"/>
    </source>
</evidence>
<dbReference type="PANTHER" id="PTHR48018">
    <property type="entry name" value="OLFACTORY RECEPTOR"/>
    <property type="match status" value="1"/>
</dbReference>
<evidence type="ECO:0000313" key="16">
    <source>
        <dbReference type="Proteomes" id="UP000475037"/>
    </source>
</evidence>
<feature type="transmembrane region" description="Helical" evidence="13">
    <location>
        <begin position="91"/>
        <end position="120"/>
    </location>
</feature>
<feature type="domain" description="G-protein coupled receptors family 1 profile" evidence="14">
    <location>
        <begin position="41"/>
        <end position="160"/>
    </location>
</feature>
<keyword evidence="5 12" id="KW-0812">Transmembrane</keyword>
<comment type="function">
    <text evidence="1">Putative odorant or sperm cell receptor.</text>
</comment>
<accession>A0A6G1ASP0</accession>
<dbReference type="GO" id="GO:0004984">
    <property type="term" value="F:olfactory receptor activity"/>
    <property type="evidence" value="ECO:0007669"/>
    <property type="project" value="InterPro"/>
</dbReference>
<evidence type="ECO:0000256" key="12">
    <source>
        <dbReference type="RuleBase" id="RU000688"/>
    </source>
</evidence>
<feature type="transmembrane region" description="Helical" evidence="13">
    <location>
        <begin position="264"/>
        <end position="285"/>
    </location>
</feature>
<keyword evidence="6" id="KW-0552">Olfaction</keyword>
<keyword evidence="4" id="KW-0716">Sensory transduction</keyword>
<dbReference type="InterPro" id="IPR000276">
    <property type="entry name" value="GPCR_Rhodpsn"/>
</dbReference>
<feature type="non-terminal residue" evidence="15">
    <location>
        <position position="410"/>
    </location>
</feature>
<gene>
    <name evidence="15" type="primary">Or8h3</name>
    <name evidence="15" type="ORF">FOF47_R11834</name>
</gene>
<evidence type="ECO:0000313" key="15">
    <source>
        <dbReference type="EMBL" id="KAF0878273.1"/>
    </source>
</evidence>
<evidence type="ECO:0000256" key="11">
    <source>
        <dbReference type="ARBA" id="ARBA00023224"/>
    </source>
</evidence>
<comment type="caution">
    <text evidence="15">The sequence shown here is derived from an EMBL/GenBank/DDBJ whole genome shotgun (WGS) entry which is preliminary data.</text>
</comment>
<organism evidence="15 16">
    <name type="scientific">Crocuta crocuta</name>
    <name type="common">Spotted hyena</name>
    <dbReference type="NCBI Taxonomy" id="9678"/>
    <lineage>
        <taxon>Eukaryota</taxon>
        <taxon>Metazoa</taxon>
        <taxon>Chordata</taxon>
        <taxon>Craniata</taxon>
        <taxon>Vertebrata</taxon>
        <taxon>Euteleostomi</taxon>
        <taxon>Mammalia</taxon>
        <taxon>Eutheria</taxon>
        <taxon>Laurasiatheria</taxon>
        <taxon>Carnivora</taxon>
        <taxon>Feliformia</taxon>
        <taxon>Hyaenidae</taxon>
        <taxon>Crocuta</taxon>
    </lineage>
</organism>
<sequence length="410" mass="46446">MTVNNFTEITLFILSGFAEHPELQVSLFLMFLFIYLFTVLGNLGLIMLIRIDSNLHTPMYFFLSNLAFIDIFYSSTVTPKALVNFQSKQKTISFVACFVQMYFFVGLVCSECFLLGSMAYDRYVAICNPLLYSVVMSRKVCNWLGIMPYAIGFTNSLISVCQLNTMGKKNNTHVPDFILMGLTDSEEIQLVLFILFLLIYLVTVLGNVGMILIICLDLQLHTPMYFFLSHLSFLDLSYSTVITPKTLYNLLTSTKYISYMSCFIQMYFFVFLGATECFLLSSMAYDRYVAICDPLHYPVVMSRRFCSSLIFGSYMIGFVDSSINVLCMSRLHFCDSNVIRHFFCDTPPVLALSCTDTHDIEIMIFIVAGSTLMVSLITISVSYVSILSTILKMTSTSGKRKAFSTCASHL</sequence>
<feature type="non-terminal residue" evidence="15">
    <location>
        <position position="1"/>
    </location>
</feature>
<evidence type="ECO:0000259" key="14">
    <source>
        <dbReference type="PROSITE" id="PS50262"/>
    </source>
</evidence>
<evidence type="ECO:0000256" key="13">
    <source>
        <dbReference type="SAM" id="Phobius"/>
    </source>
</evidence>
<dbReference type="PROSITE" id="PS50262">
    <property type="entry name" value="G_PROTEIN_RECEP_F1_2"/>
    <property type="match status" value="2"/>
</dbReference>
<keyword evidence="11 12" id="KW-0807">Transducer</keyword>
<evidence type="ECO:0000256" key="3">
    <source>
        <dbReference type="ARBA" id="ARBA00022475"/>
    </source>
</evidence>
<feature type="domain" description="G-protein coupled receptors family 1 profile" evidence="14">
    <location>
        <begin position="206"/>
        <end position="410"/>
    </location>
</feature>
<keyword evidence="3" id="KW-1003">Cell membrane</keyword>
<dbReference type="PRINTS" id="PR00245">
    <property type="entry name" value="OLFACTORYR"/>
</dbReference>
<comment type="similarity">
    <text evidence="12">Belongs to the G-protein coupled receptor 1 family.</text>
</comment>
<dbReference type="PROSITE" id="PS00237">
    <property type="entry name" value="G_PROTEIN_RECEP_F1_1"/>
    <property type="match status" value="1"/>
</dbReference>
<evidence type="ECO:0000256" key="10">
    <source>
        <dbReference type="ARBA" id="ARBA00023170"/>
    </source>
</evidence>
<feature type="transmembrane region" description="Helical" evidence="13">
    <location>
        <begin position="190"/>
        <end position="213"/>
    </location>
</feature>
<evidence type="ECO:0000256" key="2">
    <source>
        <dbReference type="ARBA" id="ARBA00004651"/>
    </source>
</evidence>
<protein>
    <submittedName>
        <fullName evidence="15">OR8H3 protein</fullName>
    </submittedName>
</protein>
<dbReference type="FunFam" id="1.20.1070.10:FF:000003">
    <property type="entry name" value="Olfactory receptor"/>
    <property type="match status" value="1"/>
</dbReference>
<dbReference type="Proteomes" id="UP000475037">
    <property type="component" value="Unassembled WGS sequence"/>
</dbReference>
<feature type="transmembrane region" description="Helical" evidence="13">
    <location>
        <begin position="140"/>
        <end position="158"/>
    </location>
</feature>
<dbReference type="InterPro" id="IPR000725">
    <property type="entry name" value="Olfact_rcpt"/>
</dbReference>
<dbReference type="Pfam" id="PF13853">
    <property type="entry name" value="7tm_4"/>
    <property type="match status" value="2"/>
</dbReference>
<dbReference type="SUPFAM" id="SSF81321">
    <property type="entry name" value="Family A G protein-coupled receptor-like"/>
    <property type="match status" value="2"/>
</dbReference>
<keyword evidence="9 13" id="KW-0472">Membrane</keyword>